<evidence type="ECO:0008006" key="2">
    <source>
        <dbReference type="Google" id="ProtNLM"/>
    </source>
</evidence>
<proteinExistence type="predicted"/>
<dbReference type="Pfam" id="PF05869">
    <property type="entry name" value="Dam"/>
    <property type="match status" value="1"/>
</dbReference>
<sequence length="161" mass="17887">MSKGIGGHTKAYRGATDNWITPPYIFEALGQFDLDPCACRPQPWPCATASYDRNGSLQLWTNRIWLNPPYGPNAEPFLKKLAEHGNGIALLFARTETKMFHKYIWNKAGALLFLKGRLHFYYPNGERAKGNAGGPSVLIAYGSKNVSILGRSNLRGAFVKL</sequence>
<gene>
    <name evidence="1" type="ORF">LCGC14_3016350</name>
</gene>
<dbReference type="AlphaFoldDB" id="A0A0F8XJH3"/>
<organism evidence="1">
    <name type="scientific">marine sediment metagenome</name>
    <dbReference type="NCBI Taxonomy" id="412755"/>
    <lineage>
        <taxon>unclassified sequences</taxon>
        <taxon>metagenomes</taxon>
        <taxon>ecological metagenomes</taxon>
    </lineage>
</organism>
<reference evidence="1" key="1">
    <citation type="journal article" date="2015" name="Nature">
        <title>Complex archaea that bridge the gap between prokaryotes and eukaryotes.</title>
        <authorList>
            <person name="Spang A."/>
            <person name="Saw J.H."/>
            <person name="Jorgensen S.L."/>
            <person name="Zaremba-Niedzwiedzka K."/>
            <person name="Martijn J."/>
            <person name="Lind A.E."/>
            <person name="van Eijk R."/>
            <person name="Schleper C."/>
            <person name="Guy L."/>
            <person name="Ettema T.J."/>
        </authorList>
    </citation>
    <scope>NUCLEOTIDE SEQUENCE</scope>
</reference>
<dbReference type="InterPro" id="IPR008593">
    <property type="entry name" value="Dam_MeTrfase"/>
</dbReference>
<dbReference type="EMBL" id="LAZR01062576">
    <property type="protein sequence ID" value="KKK61235.1"/>
    <property type="molecule type" value="Genomic_DNA"/>
</dbReference>
<name>A0A0F8XJH3_9ZZZZ</name>
<dbReference type="GO" id="GO:0009007">
    <property type="term" value="F:site-specific DNA-methyltransferase (adenine-specific) activity"/>
    <property type="evidence" value="ECO:0007669"/>
    <property type="project" value="InterPro"/>
</dbReference>
<dbReference type="GO" id="GO:0009307">
    <property type="term" value="P:DNA restriction-modification system"/>
    <property type="evidence" value="ECO:0007669"/>
    <property type="project" value="InterPro"/>
</dbReference>
<dbReference type="GO" id="GO:0003677">
    <property type="term" value="F:DNA binding"/>
    <property type="evidence" value="ECO:0007669"/>
    <property type="project" value="InterPro"/>
</dbReference>
<accession>A0A0F8XJH3</accession>
<evidence type="ECO:0000313" key="1">
    <source>
        <dbReference type="EMBL" id="KKK61235.1"/>
    </source>
</evidence>
<protein>
    <recommendedName>
        <fullName evidence="2">DNA N-6-adenine-methyltransferase (Dam)</fullName>
    </recommendedName>
</protein>
<comment type="caution">
    <text evidence="1">The sequence shown here is derived from an EMBL/GenBank/DDBJ whole genome shotgun (WGS) entry which is preliminary data.</text>
</comment>